<keyword evidence="2 7" id="KW-0812">Transmembrane</keyword>
<keyword evidence="11" id="KW-1185">Reference proteome</keyword>
<dbReference type="Pfam" id="PF00520">
    <property type="entry name" value="Ion_trans"/>
    <property type="match status" value="1"/>
</dbReference>
<reference evidence="9 11" key="1">
    <citation type="submission" date="2024-02" db="EMBL/GenBank/DDBJ databases">
        <authorList>
            <person name="Chen Y."/>
            <person name="Shah S."/>
            <person name="Dougan E. K."/>
            <person name="Thang M."/>
            <person name="Chan C."/>
        </authorList>
    </citation>
    <scope>NUCLEOTIDE SEQUENCE [LARGE SCALE GENOMIC DNA]</scope>
</reference>
<dbReference type="InterPro" id="IPR005821">
    <property type="entry name" value="Ion_trans_dom"/>
</dbReference>
<dbReference type="EMBL" id="CAXAMN010001758">
    <property type="protein sequence ID" value="CAK8996079.1"/>
    <property type="molecule type" value="Genomic_DNA"/>
</dbReference>
<feature type="transmembrane region" description="Helical" evidence="7">
    <location>
        <begin position="353"/>
        <end position="375"/>
    </location>
</feature>
<gene>
    <name evidence="9" type="ORF">CCMP2556_LOCUS4275</name>
    <name evidence="10" type="ORF">CCMP2556_LOCUS4313</name>
</gene>
<dbReference type="InterPro" id="IPR011992">
    <property type="entry name" value="EF-hand-dom_pair"/>
</dbReference>
<evidence type="ECO:0000256" key="2">
    <source>
        <dbReference type="ARBA" id="ARBA00022692"/>
    </source>
</evidence>
<dbReference type="Gene3D" id="1.10.238.10">
    <property type="entry name" value="EF-hand"/>
    <property type="match status" value="1"/>
</dbReference>
<dbReference type="PANTHER" id="PTHR10037:SF62">
    <property type="entry name" value="SODIUM CHANNEL PROTEIN 60E"/>
    <property type="match status" value="1"/>
</dbReference>
<evidence type="ECO:0000256" key="6">
    <source>
        <dbReference type="SAM" id="MobiDB-lite"/>
    </source>
</evidence>
<organism evidence="9 11">
    <name type="scientific">Durusdinium trenchii</name>
    <dbReference type="NCBI Taxonomy" id="1381693"/>
    <lineage>
        <taxon>Eukaryota</taxon>
        <taxon>Sar</taxon>
        <taxon>Alveolata</taxon>
        <taxon>Dinophyceae</taxon>
        <taxon>Suessiales</taxon>
        <taxon>Symbiodiniaceae</taxon>
        <taxon>Durusdinium</taxon>
    </lineage>
</organism>
<evidence type="ECO:0000313" key="10">
    <source>
        <dbReference type="EMBL" id="CAK8996079.1"/>
    </source>
</evidence>
<dbReference type="PANTHER" id="PTHR10037">
    <property type="entry name" value="VOLTAGE-GATED CATION CHANNEL CALCIUM AND SODIUM"/>
    <property type="match status" value="1"/>
</dbReference>
<feature type="transmembrane region" description="Helical" evidence="7">
    <location>
        <begin position="283"/>
        <end position="302"/>
    </location>
</feature>
<dbReference type="InterPro" id="IPR018247">
    <property type="entry name" value="EF_Hand_1_Ca_BS"/>
</dbReference>
<keyword evidence="4 7" id="KW-1133">Transmembrane helix</keyword>
<dbReference type="InterPro" id="IPR002048">
    <property type="entry name" value="EF_hand_dom"/>
</dbReference>
<feature type="transmembrane region" description="Helical" evidence="7">
    <location>
        <begin position="396"/>
        <end position="415"/>
    </location>
</feature>
<feature type="region of interest" description="Disordered" evidence="6">
    <location>
        <begin position="150"/>
        <end position="173"/>
    </location>
</feature>
<proteinExistence type="predicted"/>
<dbReference type="InterPro" id="IPR043203">
    <property type="entry name" value="VGCC_Ca_Na"/>
</dbReference>
<protein>
    <recommendedName>
        <fullName evidence="8">EF-hand domain-containing protein</fullName>
    </recommendedName>
</protein>
<dbReference type="InterPro" id="IPR027359">
    <property type="entry name" value="Volt_channel_dom_sf"/>
</dbReference>
<evidence type="ECO:0000256" key="3">
    <source>
        <dbReference type="ARBA" id="ARBA00022837"/>
    </source>
</evidence>
<keyword evidence="3" id="KW-0106">Calcium</keyword>
<dbReference type="PROSITE" id="PS00018">
    <property type="entry name" value="EF_HAND_1"/>
    <property type="match status" value="1"/>
</dbReference>
<dbReference type="Proteomes" id="UP001642484">
    <property type="component" value="Unassembled WGS sequence"/>
</dbReference>
<dbReference type="Pfam" id="PF13202">
    <property type="entry name" value="EF-hand_5"/>
    <property type="match status" value="1"/>
</dbReference>
<accession>A0ABP0I0B8</accession>
<feature type="transmembrane region" description="Helical" evidence="7">
    <location>
        <begin position="200"/>
        <end position="222"/>
    </location>
</feature>
<keyword evidence="5 7" id="KW-0472">Membrane</keyword>
<dbReference type="Gene3D" id="1.10.287.70">
    <property type="match status" value="1"/>
</dbReference>
<sequence length="634" mass="72207">LPDKHTSSHYSGYFGILEDTGSQRRSILPPVMNEDSEVWTPGGMKFLQEKLMSMAKAQEDLLCQQNIELTNFLYEHFELRSSTNLVTSSKFDLNGKELGLSEEGPKAAELDPEGDPEGPKLANVAFVRPSSIETEAELECSSQSIEPILETKQEDNSSQQSPASSKERRNSVMEELASMEEKVTGAVVDYGRKLLQSDNFSFKSLDLVVGVLIAINTIVMMIRNEYMGYEVGVALGAMNHNPLSELDWTLDALERGFAILFLIELVVRVAIQRCSYFRSCWNWFDVVLVLVSMFDLFLLDLLRVDVKINVNVTMMRLARTVKLARAFRIMRTLRLFEGLRVLVHSVSAFLPSLMWAMIFLGLFIITGGILLGGLLQSFLVDTSEDFDRRYWVWRHYGTASRAIYTMFEITFAGSWPLYARPVIEEVGVGYCIFFVAYIVFVVFAVIRVISAIFLKETLDAAQNDAQLVVREKAKASQEYVKRLNKVFQTMDLSQDGVVTKEEFLQLCQDPTIRSYMTSLDVDVNDGSHLFKLLDDGDGNLTYEEFIAGMMRFKGSAKAIDVIYLQREVEWIQQELLRLTDKLIGPNLNDKRVRRRSGRINTQKEHQIHDEKQVFEPPVPEPELPHEYLTNAMRS</sequence>
<evidence type="ECO:0000256" key="7">
    <source>
        <dbReference type="SAM" id="Phobius"/>
    </source>
</evidence>
<dbReference type="EMBL" id="CAXAMN010001736">
    <property type="protein sequence ID" value="CAK8996001.1"/>
    <property type="molecule type" value="Genomic_DNA"/>
</dbReference>
<dbReference type="PROSITE" id="PS50222">
    <property type="entry name" value="EF_HAND_2"/>
    <property type="match status" value="1"/>
</dbReference>
<name>A0ABP0I0B8_9DINO</name>
<evidence type="ECO:0000313" key="11">
    <source>
        <dbReference type="Proteomes" id="UP001642484"/>
    </source>
</evidence>
<feature type="transmembrane region" description="Helical" evidence="7">
    <location>
        <begin position="252"/>
        <end position="271"/>
    </location>
</feature>
<dbReference type="SMART" id="SM00054">
    <property type="entry name" value="EFh"/>
    <property type="match status" value="2"/>
</dbReference>
<evidence type="ECO:0000259" key="8">
    <source>
        <dbReference type="PROSITE" id="PS50222"/>
    </source>
</evidence>
<comment type="subcellular location">
    <subcellularLocation>
        <location evidence="1">Membrane</location>
        <topology evidence="1">Multi-pass membrane protein</topology>
    </subcellularLocation>
</comment>
<feature type="non-terminal residue" evidence="9">
    <location>
        <position position="1"/>
    </location>
</feature>
<evidence type="ECO:0000256" key="4">
    <source>
        <dbReference type="ARBA" id="ARBA00022989"/>
    </source>
</evidence>
<comment type="caution">
    <text evidence="9">The sequence shown here is derived from an EMBL/GenBank/DDBJ whole genome shotgun (WGS) entry which is preliminary data.</text>
</comment>
<dbReference type="SUPFAM" id="SSF47473">
    <property type="entry name" value="EF-hand"/>
    <property type="match status" value="1"/>
</dbReference>
<dbReference type="Gene3D" id="1.20.120.350">
    <property type="entry name" value="Voltage-gated potassium channels. Chain C"/>
    <property type="match status" value="1"/>
</dbReference>
<evidence type="ECO:0000313" key="9">
    <source>
        <dbReference type="EMBL" id="CAK8996001.1"/>
    </source>
</evidence>
<feature type="domain" description="EF-hand" evidence="8">
    <location>
        <begin position="478"/>
        <end position="513"/>
    </location>
</feature>
<feature type="transmembrane region" description="Helical" evidence="7">
    <location>
        <begin position="427"/>
        <end position="449"/>
    </location>
</feature>
<dbReference type="SUPFAM" id="SSF81324">
    <property type="entry name" value="Voltage-gated potassium channels"/>
    <property type="match status" value="1"/>
</dbReference>
<evidence type="ECO:0000256" key="1">
    <source>
        <dbReference type="ARBA" id="ARBA00004141"/>
    </source>
</evidence>
<feature type="region of interest" description="Disordered" evidence="6">
    <location>
        <begin position="615"/>
        <end position="634"/>
    </location>
</feature>
<evidence type="ECO:0000256" key="5">
    <source>
        <dbReference type="ARBA" id="ARBA00023136"/>
    </source>
</evidence>